<name>A0AAE3Y9X8_9FLAO</name>
<organism evidence="1 2">
    <name type="scientific">Chryseobacterium rhizosphaerae</name>
    <dbReference type="NCBI Taxonomy" id="395937"/>
    <lineage>
        <taxon>Bacteria</taxon>
        <taxon>Pseudomonadati</taxon>
        <taxon>Bacteroidota</taxon>
        <taxon>Flavobacteriia</taxon>
        <taxon>Flavobacteriales</taxon>
        <taxon>Weeksellaceae</taxon>
        <taxon>Chryseobacterium group</taxon>
        <taxon>Chryseobacterium</taxon>
    </lineage>
</organism>
<proteinExistence type="predicted"/>
<reference evidence="1" key="1">
    <citation type="submission" date="2023-07" db="EMBL/GenBank/DDBJ databases">
        <title>Sorghum-associated microbial communities from plants grown in Nebraska, USA.</title>
        <authorList>
            <person name="Schachtman D."/>
        </authorList>
    </citation>
    <scope>NUCLEOTIDE SEQUENCE</scope>
    <source>
        <strain evidence="1">DS2360</strain>
    </source>
</reference>
<sequence length="32" mass="3802">MKHLNSILRLPFFSEYYSPTYRSGRLSIAIIQ</sequence>
<dbReference type="AlphaFoldDB" id="A0AAE3Y9X8"/>
<evidence type="ECO:0000313" key="2">
    <source>
        <dbReference type="Proteomes" id="UP001184861"/>
    </source>
</evidence>
<dbReference type="Proteomes" id="UP001184861">
    <property type="component" value="Unassembled WGS sequence"/>
</dbReference>
<evidence type="ECO:0000313" key="1">
    <source>
        <dbReference type="EMBL" id="MDR6527590.1"/>
    </source>
</evidence>
<dbReference type="EMBL" id="JAVDQY010000003">
    <property type="protein sequence ID" value="MDR6527590.1"/>
    <property type="molecule type" value="Genomic_DNA"/>
</dbReference>
<gene>
    <name evidence="1" type="ORF">J2787_002982</name>
</gene>
<comment type="caution">
    <text evidence="1">The sequence shown here is derived from an EMBL/GenBank/DDBJ whole genome shotgun (WGS) entry which is preliminary data.</text>
</comment>
<protein>
    <submittedName>
        <fullName evidence="1">Uncharacterized protein</fullName>
    </submittedName>
</protein>
<accession>A0AAE3Y9X8</accession>